<dbReference type="OrthoDB" id="8189655at2759"/>
<gene>
    <name evidence="2" type="ORF">J437_LFUL002887</name>
</gene>
<proteinExistence type="predicted"/>
<evidence type="ECO:0000313" key="2">
    <source>
        <dbReference type="EMBL" id="KAG8238430.1"/>
    </source>
</evidence>
<dbReference type="Gene3D" id="1.10.10.1450">
    <property type="match status" value="1"/>
</dbReference>
<dbReference type="EMBL" id="KZ309354">
    <property type="protein sequence ID" value="KAG8238430.1"/>
    <property type="molecule type" value="Genomic_DNA"/>
</dbReference>
<dbReference type="AlphaFoldDB" id="A0A8K0P736"/>
<dbReference type="PANTHER" id="PTHR46060">
    <property type="entry name" value="MARINER MOS1 TRANSPOSASE-LIKE PROTEIN"/>
    <property type="match status" value="1"/>
</dbReference>
<comment type="caution">
    <text evidence="2">The sequence shown here is derived from an EMBL/GenBank/DDBJ whole genome shotgun (WGS) entry which is preliminary data.</text>
</comment>
<feature type="domain" description="Mos1 transposase HTH" evidence="1">
    <location>
        <begin position="8"/>
        <end position="52"/>
    </location>
</feature>
<dbReference type="InterPro" id="IPR052709">
    <property type="entry name" value="Transposase-MT_Hybrid"/>
</dbReference>
<dbReference type="PANTHER" id="PTHR46060:SF1">
    <property type="entry name" value="MARINER MOS1 TRANSPOSASE-LIKE PROTEIN"/>
    <property type="match status" value="1"/>
</dbReference>
<reference evidence="2" key="2">
    <citation type="submission" date="2017-10" db="EMBL/GenBank/DDBJ databases">
        <title>Ladona fulva Genome sequencing and assembly.</title>
        <authorList>
            <person name="Murali S."/>
            <person name="Richards S."/>
            <person name="Bandaranaike D."/>
            <person name="Bellair M."/>
            <person name="Blankenburg K."/>
            <person name="Chao H."/>
            <person name="Dinh H."/>
            <person name="Doddapaneni H."/>
            <person name="Dugan-Rocha S."/>
            <person name="Elkadiri S."/>
            <person name="Gnanaolivu R."/>
            <person name="Hernandez B."/>
            <person name="Skinner E."/>
            <person name="Javaid M."/>
            <person name="Lee S."/>
            <person name="Li M."/>
            <person name="Ming W."/>
            <person name="Munidasa M."/>
            <person name="Muniz J."/>
            <person name="Nguyen L."/>
            <person name="Hughes D."/>
            <person name="Osuji N."/>
            <person name="Pu L.-L."/>
            <person name="Puazo M."/>
            <person name="Qu C."/>
            <person name="Quiroz J."/>
            <person name="Raj R."/>
            <person name="Weissenberger G."/>
            <person name="Xin Y."/>
            <person name="Zou X."/>
            <person name="Han Y."/>
            <person name="Worley K."/>
            <person name="Muzny D."/>
            <person name="Gibbs R."/>
        </authorList>
    </citation>
    <scope>NUCLEOTIDE SEQUENCE</scope>
    <source>
        <strain evidence="2">Sampled in the wild</strain>
    </source>
</reference>
<organism evidence="2 3">
    <name type="scientific">Ladona fulva</name>
    <name type="common">Scarce chaser dragonfly</name>
    <name type="synonym">Libellula fulva</name>
    <dbReference type="NCBI Taxonomy" id="123851"/>
    <lineage>
        <taxon>Eukaryota</taxon>
        <taxon>Metazoa</taxon>
        <taxon>Ecdysozoa</taxon>
        <taxon>Arthropoda</taxon>
        <taxon>Hexapoda</taxon>
        <taxon>Insecta</taxon>
        <taxon>Pterygota</taxon>
        <taxon>Palaeoptera</taxon>
        <taxon>Odonata</taxon>
        <taxon>Epiprocta</taxon>
        <taxon>Anisoptera</taxon>
        <taxon>Libelluloidea</taxon>
        <taxon>Libellulidae</taxon>
        <taxon>Ladona</taxon>
    </lineage>
</organism>
<dbReference type="Proteomes" id="UP000792457">
    <property type="component" value="Unassembled WGS sequence"/>
</dbReference>
<accession>A0A8K0P736</accession>
<name>A0A8K0P736_LADFU</name>
<evidence type="ECO:0000259" key="1">
    <source>
        <dbReference type="Pfam" id="PF17906"/>
    </source>
</evidence>
<protein>
    <recommendedName>
        <fullName evidence="1">Mos1 transposase HTH domain-containing protein</fullName>
    </recommendedName>
</protein>
<dbReference type="Pfam" id="PF17906">
    <property type="entry name" value="HTH_48"/>
    <property type="match status" value="1"/>
</dbReference>
<dbReference type="InterPro" id="IPR041426">
    <property type="entry name" value="Mos1_HTH"/>
</dbReference>
<evidence type="ECO:0000313" key="3">
    <source>
        <dbReference type="Proteomes" id="UP000792457"/>
    </source>
</evidence>
<reference evidence="2" key="1">
    <citation type="submission" date="2013-04" db="EMBL/GenBank/DDBJ databases">
        <authorList>
            <person name="Qu J."/>
            <person name="Murali S.C."/>
            <person name="Bandaranaike D."/>
            <person name="Bellair M."/>
            <person name="Blankenburg K."/>
            <person name="Chao H."/>
            <person name="Dinh H."/>
            <person name="Doddapaneni H."/>
            <person name="Downs B."/>
            <person name="Dugan-Rocha S."/>
            <person name="Elkadiri S."/>
            <person name="Gnanaolivu R.D."/>
            <person name="Hernandez B."/>
            <person name="Javaid M."/>
            <person name="Jayaseelan J.C."/>
            <person name="Lee S."/>
            <person name="Li M."/>
            <person name="Ming W."/>
            <person name="Munidasa M."/>
            <person name="Muniz J."/>
            <person name="Nguyen L."/>
            <person name="Ongeri F."/>
            <person name="Osuji N."/>
            <person name="Pu L.-L."/>
            <person name="Puazo M."/>
            <person name="Qu C."/>
            <person name="Quiroz J."/>
            <person name="Raj R."/>
            <person name="Weissenberger G."/>
            <person name="Xin Y."/>
            <person name="Zou X."/>
            <person name="Han Y."/>
            <person name="Richards S."/>
            <person name="Worley K."/>
            <person name="Muzny D."/>
            <person name="Gibbs R."/>
        </authorList>
    </citation>
    <scope>NUCLEOTIDE SEQUENCE</scope>
    <source>
        <strain evidence="2">Sampled in the wild</strain>
    </source>
</reference>
<sequence>MESSLEQRYAIKFCSKMNKSLAQTHKLIVQAYGDSSISYSQVSRWLKAFKEGREEVVDEPRAGRPPTSTIVRDLLNSGLRLSVQTIAETLNIPKAIVHELVTDKLDMRKVCAKLMTDDQKNHRVTVATELLERVEIEPHF</sequence>
<keyword evidence="3" id="KW-1185">Reference proteome</keyword>